<dbReference type="STRING" id="1305675.BFG57_04445"/>
<evidence type="ECO:0000313" key="2">
    <source>
        <dbReference type="EMBL" id="OEH91627.1"/>
    </source>
</evidence>
<evidence type="ECO:0000313" key="3">
    <source>
        <dbReference type="Proteomes" id="UP000095209"/>
    </source>
</evidence>
<dbReference type="InterPro" id="IPR018728">
    <property type="entry name" value="DUF2268"/>
</dbReference>
<organism evidence="2 3">
    <name type="scientific">Bacillus solimangrovi</name>
    <dbReference type="NCBI Taxonomy" id="1305675"/>
    <lineage>
        <taxon>Bacteria</taxon>
        <taxon>Bacillati</taxon>
        <taxon>Bacillota</taxon>
        <taxon>Bacilli</taxon>
        <taxon>Bacillales</taxon>
        <taxon>Bacillaceae</taxon>
        <taxon>Bacillus</taxon>
    </lineage>
</organism>
<sequence>MSVQRTDKWLQEYVKRWRQTFNRKQLYLDKIIEPIDDLFTDASHIEIQRHLNHHGMFTHRTNVQSEVSELIKKDYWSIIHTDYEKLKKEWQGPSVQVYIFPSDHNIRLIQQFFKGKSGLSYSKAVFLFVSSRNDETEIKSLLTHEYHHTFYIKKKGNPETVTDVMLMEGMAECAVLERFGKQALAPWTSLYKEKDSEQLWNKYIKGYEKERYNPSTRNLLYGGKGVPKWLGYFLGFQIVKNYVDKHHTQAKDLPNIPKKKFLEQIGWE</sequence>
<gene>
    <name evidence="2" type="ORF">BFG57_04445</name>
</gene>
<dbReference type="AlphaFoldDB" id="A0A1E5LC38"/>
<dbReference type="EMBL" id="MJEH01000055">
    <property type="protein sequence ID" value="OEH91627.1"/>
    <property type="molecule type" value="Genomic_DNA"/>
</dbReference>
<accession>A0A1E5LC38</accession>
<keyword evidence="3" id="KW-1185">Reference proteome</keyword>
<dbReference type="OrthoDB" id="2449457at2"/>
<reference evidence="2 3" key="1">
    <citation type="submission" date="2016-08" db="EMBL/GenBank/DDBJ databases">
        <title>Genome of Bacillus solimangrovi GH2-4.</title>
        <authorList>
            <person name="Lim S."/>
            <person name="Kim B.-C."/>
        </authorList>
    </citation>
    <scope>NUCLEOTIDE SEQUENCE [LARGE SCALE GENOMIC DNA]</scope>
    <source>
        <strain evidence="2 3">GH2-4</strain>
    </source>
</reference>
<dbReference type="Proteomes" id="UP000095209">
    <property type="component" value="Unassembled WGS sequence"/>
</dbReference>
<proteinExistence type="predicted"/>
<comment type="caution">
    <text evidence="2">The sequence shown here is derived from an EMBL/GenBank/DDBJ whole genome shotgun (WGS) entry which is preliminary data.</text>
</comment>
<feature type="domain" description="DUF2268" evidence="1">
    <location>
        <begin position="76"/>
        <end position="262"/>
    </location>
</feature>
<dbReference type="RefSeq" id="WP_069718364.1">
    <property type="nucleotide sequence ID" value="NZ_MJEH01000055.1"/>
</dbReference>
<dbReference type="Pfam" id="PF10026">
    <property type="entry name" value="DUF2268"/>
    <property type="match status" value="1"/>
</dbReference>
<protein>
    <recommendedName>
        <fullName evidence="1">DUF2268 domain-containing protein</fullName>
    </recommendedName>
</protein>
<name>A0A1E5LC38_9BACI</name>
<evidence type="ECO:0000259" key="1">
    <source>
        <dbReference type="Pfam" id="PF10026"/>
    </source>
</evidence>